<evidence type="ECO:0000313" key="7">
    <source>
        <dbReference type="EMBL" id="MFL0250157.1"/>
    </source>
</evidence>
<protein>
    <submittedName>
        <fullName evidence="7">ABC transporter permease</fullName>
    </submittedName>
</protein>
<dbReference type="InterPro" id="IPR013525">
    <property type="entry name" value="ABC2_TM"/>
</dbReference>
<feature type="transmembrane region" description="Helical" evidence="5">
    <location>
        <begin position="21"/>
        <end position="40"/>
    </location>
</feature>
<accession>A0ABW8TD86</accession>
<evidence type="ECO:0000256" key="4">
    <source>
        <dbReference type="ARBA" id="ARBA00023136"/>
    </source>
</evidence>
<feature type="transmembrane region" description="Helical" evidence="5">
    <location>
        <begin position="270"/>
        <end position="288"/>
    </location>
</feature>
<keyword evidence="2 5" id="KW-0812">Transmembrane</keyword>
<sequence length="351" mass="39853">MRILHIAYYVFKKEFKSCVPQMIFLPLILILILGNSLNIMHEGNIKFNECVVVYSSSDKEFQAIDGFLKKNGDFSKEIKLVRVKQRKEAVEGLKEGQYNGFIEIKNKGNIKLYIDSEKNADESLITTFINAYNFSGNTIINDNSIKSVKITSNKRINSAINYYSVTMLIMIILYSAEYGIGLISEEEEIINRTAGLPVKREKIIIGKMLGVIMMMFLVVVIIIAISRVFYKAYWGENYVSLMFPIILFSFLAVNFGMATCLIVRDGATASYIIQTFAIIFTLLGGGYIPTSFFSQGLRKMSIFSPSYAEQNIVFKIIYGYGQNIGLFYLELIALATLLFGISMLLTRRRTR</sequence>
<comment type="caution">
    <text evidence="7">The sequence shown here is derived from an EMBL/GenBank/DDBJ whole genome shotgun (WGS) entry which is preliminary data.</text>
</comment>
<keyword evidence="4 5" id="KW-0472">Membrane</keyword>
<dbReference type="InterPro" id="IPR052902">
    <property type="entry name" value="ABC-2_transporter"/>
</dbReference>
<evidence type="ECO:0000313" key="8">
    <source>
        <dbReference type="Proteomes" id="UP001623592"/>
    </source>
</evidence>
<dbReference type="PANTHER" id="PTHR43027">
    <property type="entry name" value="DOXORUBICIN RESISTANCE ABC TRANSPORTER PERMEASE PROTEIN DRRC-RELATED"/>
    <property type="match status" value="1"/>
</dbReference>
<feature type="transmembrane region" description="Helical" evidence="5">
    <location>
        <begin position="204"/>
        <end position="229"/>
    </location>
</feature>
<proteinExistence type="predicted"/>
<feature type="domain" description="ABC-2 type transporter transmembrane" evidence="6">
    <location>
        <begin position="22"/>
        <end position="342"/>
    </location>
</feature>
<evidence type="ECO:0000259" key="6">
    <source>
        <dbReference type="Pfam" id="PF12698"/>
    </source>
</evidence>
<comment type="subcellular location">
    <subcellularLocation>
        <location evidence="1">Membrane</location>
        <topology evidence="1">Multi-pass membrane protein</topology>
    </subcellularLocation>
</comment>
<evidence type="ECO:0000256" key="3">
    <source>
        <dbReference type="ARBA" id="ARBA00022989"/>
    </source>
</evidence>
<evidence type="ECO:0000256" key="1">
    <source>
        <dbReference type="ARBA" id="ARBA00004141"/>
    </source>
</evidence>
<dbReference type="Proteomes" id="UP001623592">
    <property type="component" value="Unassembled WGS sequence"/>
</dbReference>
<dbReference type="Pfam" id="PF12698">
    <property type="entry name" value="ABC2_membrane_3"/>
    <property type="match status" value="1"/>
</dbReference>
<dbReference type="RefSeq" id="WP_406786827.1">
    <property type="nucleotide sequence ID" value="NZ_JBJIAA010000005.1"/>
</dbReference>
<dbReference type="PANTHER" id="PTHR43027:SF1">
    <property type="entry name" value="DOXORUBICIN RESISTANCE ABC TRANSPORTER PERMEASE PROTEIN DRRC-RELATED"/>
    <property type="match status" value="1"/>
</dbReference>
<evidence type="ECO:0000256" key="5">
    <source>
        <dbReference type="SAM" id="Phobius"/>
    </source>
</evidence>
<reference evidence="7 8" key="1">
    <citation type="submission" date="2024-11" db="EMBL/GenBank/DDBJ databases">
        <authorList>
            <person name="Heng Y.C."/>
            <person name="Lim A.C.H."/>
            <person name="Lee J.K.Y."/>
            <person name="Kittelmann S."/>
        </authorList>
    </citation>
    <scope>NUCLEOTIDE SEQUENCE [LARGE SCALE GENOMIC DNA]</scope>
    <source>
        <strain evidence="7 8">WILCCON 0114</strain>
    </source>
</reference>
<feature type="transmembrane region" description="Helical" evidence="5">
    <location>
        <begin position="324"/>
        <end position="345"/>
    </location>
</feature>
<keyword evidence="8" id="KW-1185">Reference proteome</keyword>
<organism evidence="7 8">
    <name type="scientific">Clostridium neuense</name>
    <dbReference type="NCBI Taxonomy" id="1728934"/>
    <lineage>
        <taxon>Bacteria</taxon>
        <taxon>Bacillati</taxon>
        <taxon>Bacillota</taxon>
        <taxon>Clostridia</taxon>
        <taxon>Eubacteriales</taxon>
        <taxon>Clostridiaceae</taxon>
        <taxon>Clostridium</taxon>
    </lineage>
</organism>
<dbReference type="EMBL" id="JBJIAA010000005">
    <property type="protein sequence ID" value="MFL0250157.1"/>
    <property type="molecule type" value="Genomic_DNA"/>
</dbReference>
<gene>
    <name evidence="7" type="ORF">ACJDT4_06955</name>
</gene>
<name>A0ABW8TD86_9CLOT</name>
<feature type="transmembrane region" description="Helical" evidence="5">
    <location>
        <begin position="241"/>
        <end position="263"/>
    </location>
</feature>
<evidence type="ECO:0000256" key="2">
    <source>
        <dbReference type="ARBA" id="ARBA00022692"/>
    </source>
</evidence>
<feature type="transmembrane region" description="Helical" evidence="5">
    <location>
        <begin position="162"/>
        <end position="183"/>
    </location>
</feature>
<keyword evidence="3 5" id="KW-1133">Transmembrane helix</keyword>